<evidence type="ECO:0000313" key="2">
    <source>
        <dbReference type="EMBL" id="QSP93845.1"/>
    </source>
</evidence>
<dbReference type="Proteomes" id="UP000663555">
    <property type="component" value="Chromosome"/>
</dbReference>
<gene>
    <name evidence="2" type="ORF">LPB19_11625</name>
</gene>
<evidence type="ECO:0000313" key="3">
    <source>
        <dbReference type="Proteomes" id="UP000663555"/>
    </source>
</evidence>
<dbReference type="RefSeq" id="WP_206643067.1">
    <property type="nucleotide sequence ID" value="NZ_CP071247.1"/>
</dbReference>
<feature type="region of interest" description="Disordered" evidence="1">
    <location>
        <begin position="164"/>
        <end position="186"/>
    </location>
</feature>
<reference evidence="2 3" key="1">
    <citation type="submission" date="2021-03" db="EMBL/GenBank/DDBJ databases">
        <title>Genome sequencing of Marinobacter sp. LPB0319.</title>
        <authorList>
            <person name="Kim J."/>
        </authorList>
    </citation>
    <scope>NUCLEOTIDE SEQUENCE [LARGE SCALE GENOMIC DNA]</scope>
    <source>
        <strain evidence="2 3">LPB0319</strain>
    </source>
</reference>
<organism evidence="2 3">
    <name type="scientific">Marinobacter salinisoli</name>
    <dbReference type="NCBI Taxonomy" id="2769486"/>
    <lineage>
        <taxon>Bacteria</taxon>
        <taxon>Pseudomonadati</taxon>
        <taxon>Pseudomonadota</taxon>
        <taxon>Gammaproteobacteria</taxon>
        <taxon>Pseudomonadales</taxon>
        <taxon>Marinobacteraceae</taxon>
        <taxon>Marinobacter</taxon>
    </lineage>
</organism>
<accession>A0ABX7MQZ2</accession>
<protein>
    <submittedName>
        <fullName evidence="2">Uncharacterized protein</fullName>
    </submittedName>
</protein>
<keyword evidence="3" id="KW-1185">Reference proteome</keyword>
<dbReference type="EMBL" id="CP071247">
    <property type="protein sequence ID" value="QSP93845.1"/>
    <property type="molecule type" value="Genomic_DNA"/>
</dbReference>
<sequence length="274" mass="32323">MLTDFDHLSIWEIAHRWHNTDPNTSDPDAPPLPVQDLLRSITNMQVRHHLPILTKAGVELKSERNFPSFSEHLAGIEKPHDLKNEDVWYAEMRETYFERKERWCKRHDEAAEGLEQCYKYRVYDKEKLDSIHLDRGIIEEFCRKKGVDLPDFWFTKEEKERFAEGEDVEDTVAKETSPSDDEEPLTTVGKIKQAEADRFWSRLTDAQRHRMLCREVAGNLWKADKTLTQGAIMDHPVIREYCGAKYYTDPNTVRNWIKDLDPRPEDKRRGRPKG</sequence>
<evidence type="ECO:0000256" key="1">
    <source>
        <dbReference type="SAM" id="MobiDB-lite"/>
    </source>
</evidence>
<name>A0ABX7MQZ2_9GAMM</name>
<proteinExistence type="predicted"/>